<evidence type="ECO:0000313" key="1">
    <source>
        <dbReference type="Proteomes" id="UP000095286"/>
    </source>
</evidence>
<name>A0AC35U7N7_9BILA</name>
<evidence type="ECO:0000313" key="2">
    <source>
        <dbReference type="WBParaSite" id="RSKR_0000846200.1"/>
    </source>
</evidence>
<dbReference type="Proteomes" id="UP000095286">
    <property type="component" value="Unplaced"/>
</dbReference>
<organism evidence="1 2">
    <name type="scientific">Rhabditophanes sp. KR3021</name>
    <dbReference type="NCBI Taxonomy" id="114890"/>
    <lineage>
        <taxon>Eukaryota</taxon>
        <taxon>Metazoa</taxon>
        <taxon>Ecdysozoa</taxon>
        <taxon>Nematoda</taxon>
        <taxon>Chromadorea</taxon>
        <taxon>Rhabditida</taxon>
        <taxon>Tylenchina</taxon>
        <taxon>Panagrolaimomorpha</taxon>
        <taxon>Strongyloidoidea</taxon>
        <taxon>Alloionematidae</taxon>
        <taxon>Rhabditophanes</taxon>
    </lineage>
</organism>
<proteinExistence type="predicted"/>
<reference evidence="2" key="1">
    <citation type="submission" date="2025-08" db="UniProtKB">
        <authorList>
            <consortium name="WormBaseParasite"/>
        </authorList>
    </citation>
    <scope>IDENTIFICATION</scope>
    <source>
        <strain evidence="2">KR3021</strain>
    </source>
</reference>
<accession>A0AC35U7N7</accession>
<sequence length="389" mass="44299">MSGIIEKKYDDSRFDNLVLSYFDFSTNWIDNPENPIMEGNIEQNTFIPIDSQDMGVSATAGAYYFLTHREVSYPPNGSKAIENVLHVYSVATNSAVAEIPIHVPGIAVKIFTLLKKEQSCGDSMVIVTETEVPNCEHNSIRLFQFCMHTNGKGLKLKPIEICQKIPTLNEWNAVYKNVENDEEICILHKLCDFPGSPMNFLTRIYPYAKRQQNTVSELLDDVHWNIKLSPAIICNNILYIIHEEKTFAVYCHPLSDNKLELEASDILTPNENCHEMSHIQISKPSDKILGTPTKTSNTQPDSRYGIPVGTISVGTLNNKIILIDENTEIWLYDPFHMKILKCECQPNLKLITPRLILHRDYSMFFGKSAYKNEDNENKFHVIKIHGLTS</sequence>
<dbReference type="WBParaSite" id="RSKR_0000846200.1">
    <property type="protein sequence ID" value="RSKR_0000846200.1"/>
    <property type="gene ID" value="RSKR_0000846200"/>
</dbReference>
<protein>
    <submittedName>
        <fullName evidence="2">MMS1_N domain-containing protein</fullName>
    </submittedName>
</protein>